<evidence type="ECO:0000313" key="3">
    <source>
        <dbReference type="EMBL" id="ORA26988.1"/>
    </source>
</evidence>
<evidence type="ECO:0000259" key="2">
    <source>
        <dbReference type="Pfam" id="PF04101"/>
    </source>
</evidence>
<organism evidence="3 4">
    <name type="scientific">Mycobacterium aquaticum</name>
    <dbReference type="NCBI Taxonomy" id="1927124"/>
    <lineage>
        <taxon>Bacteria</taxon>
        <taxon>Bacillati</taxon>
        <taxon>Actinomycetota</taxon>
        <taxon>Actinomycetes</taxon>
        <taxon>Mycobacteriales</taxon>
        <taxon>Mycobacteriaceae</taxon>
        <taxon>Mycobacterium</taxon>
    </lineage>
</organism>
<dbReference type="Pfam" id="PF04101">
    <property type="entry name" value="Glyco_tran_28_C"/>
    <property type="match status" value="1"/>
</dbReference>
<proteinExistence type="predicted"/>
<dbReference type="STRING" id="1927124.BST13_31080"/>
<comment type="caution">
    <text evidence="3">The sequence shown here is derived from an EMBL/GenBank/DDBJ whole genome shotgun (WGS) entry which is preliminary data.</text>
</comment>
<dbReference type="Proteomes" id="UP000192448">
    <property type="component" value="Unassembled WGS sequence"/>
</dbReference>
<evidence type="ECO:0000256" key="1">
    <source>
        <dbReference type="SAM" id="MobiDB-lite"/>
    </source>
</evidence>
<accession>A0A1X0AAV4</accession>
<keyword evidence="4" id="KW-1185">Reference proteome</keyword>
<gene>
    <name evidence="3" type="ORF">BST13_31080</name>
</gene>
<dbReference type="Gene3D" id="3.40.50.2000">
    <property type="entry name" value="Glycogen Phosphorylase B"/>
    <property type="match status" value="2"/>
</dbReference>
<dbReference type="GO" id="GO:0016758">
    <property type="term" value="F:hexosyltransferase activity"/>
    <property type="evidence" value="ECO:0007669"/>
    <property type="project" value="InterPro"/>
</dbReference>
<feature type="domain" description="Glycosyl transferase family 28 C-terminal" evidence="2">
    <location>
        <begin position="169"/>
        <end position="297"/>
    </location>
</feature>
<dbReference type="EMBL" id="MVHF01000047">
    <property type="protein sequence ID" value="ORA26988.1"/>
    <property type="molecule type" value="Genomic_DNA"/>
</dbReference>
<dbReference type="AlphaFoldDB" id="A0A1X0AAV4"/>
<reference evidence="3 4" key="1">
    <citation type="submission" date="2017-02" db="EMBL/GenBank/DDBJ databases">
        <title>The new phylogeny of genus Mycobacterium.</title>
        <authorList>
            <person name="Tortoli E."/>
            <person name="Trovato A."/>
            <person name="Cirillo D.M."/>
        </authorList>
    </citation>
    <scope>NUCLEOTIDE SEQUENCE [LARGE SCALE GENOMIC DNA]</scope>
    <source>
        <strain evidence="3 4">RW6</strain>
    </source>
</reference>
<dbReference type="SUPFAM" id="SSF53756">
    <property type="entry name" value="UDP-Glycosyltransferase/glycogen phosphorylase"/>
    <property type="match status" value="1"/>
</dbReference>
<dbReference type="RefSeq" id="WP_083169011.1">
    <property type="nucleotide sequence ID" value="NZ_MVHF01000047.1"/>
</dbReference>
<dbReference type="OrthoDB" id="555447at2"/>
<feature type="region of interest" description="Disordered" evidence="1">
    <location>
        <begin position="312"/>
        <end position="337"/>
    </location>
</feature>
<sequence>MTVLLPTTVGGHLVELHLIAQRAGLDAEPLWMTWCNAQTASVLEGERVIWVSPVHPRDWRGVIRTGRETWRILRRHRVTAVVTTGSGIALGVIPIAAAHGIPCHFIESAAHVSGAGLTGRVLQHFPGVHLYTQYPQRATGRWMYRGSVFEGFRALPAQACGEPTPIRNVVVTLGTTRLYSFRRLLERLVTILPADADVLWQTGCTDVTGLPIRARTEVPAPELAAAIARADLVIGHCGVGTALASLDAGRLPVLVPREAAHGECVDDHQHQLARDLCRLGVAITATVDDLDAHILHAAACSRVERIGTAPPFRLQQSSRPGRAGRELTRKRFWRAHP</sequence>
<dbReference type="InterPro" id="IPR007235">
    <property type="entry name" value="Glyco_trans_28_C"/>
</dbReference>
<name>A0A1X0AAV4_9MYCO</name>
<evidence type="ECO:0000313" key="4">
    <source>
        <dbReference type="Proteomes" id="UP000192448"/>
    </source>
</evidence>
<protein>
    <recommendedName>
        <fullName evidence="2">Glycosyl transferase family 28 C-terminal domain-containing protein</fullName>
    </recommendedName>
</protein>